<feature type="DNA-binding region" description="H-T-H motif" evidence="4">
    <location>
        <begin position="28"/>
        <end position="47"/>
    </location>
</feature>
<protein>
    <submittedName>
        <fullName evidence="6">TetR family transcriptional regulator</fullName>
    </submittedName>
</protein>
<gene>
    <name evidence="6" type="ORF">NS359_04735</name>
</gene>
<dbReference type="PATRIC" id="fig|465820.4.peg.990"/>
<sequence>MAMRPGTEQRVLDAAEELFFTRGIAATPIDAVLERARVSSATLYRGYPSKESLVAAALDRRHEDWVATWDRALERATDDRGRVLAVFDALDQYRSTPAGSRWCAFLGTAAEYVDAPEDLRAVLQRETDTLRRRLTETVRPLVGDRAPALAEQLLLVVSGALAMRLRDPAGDSTTARAVATALLS</sequence>
<evidence type="ECO:0000256" key="2">
    <source>
        <dbReference type="ARBA" id="ARBA00023125"/>
    </source>
</evidence>
<dbReference type="PRINTS" id="PR00455">
    <property type="entry name" value="HTHTETR"/>
</dbReference>
<evidence type="ECO:0000259" key="5">
    <source>
        <dbReference type="PROSITE" id="PS50977"/>
    </source>
</evidence>
<dbReference type="PROSITE" id="PS50977">
    <property type="entry name" value="HTH_TETR_2"/>
    <property type="match status" value="1"/>
</dbReference>
<dbReference type="Gene3D" id="1.10.357.10">
    <property type="entry name" value="Tetracycline Repressor, domain 2"/>
    <property type="match status" value="1"/>
</dbReference>
<name>A0A147DS88_9MICO</name>
<dbReference type="RefSeq" id="WP_058749191.1">
    <property type="nucleotide sequence ID" value="NZ_LDRC01000022.1"/>
</dbReference>
<keyword evidence="1" id="KW-0805">Transcription regulation</keyword>
<dbReference type="GO" id="GO:0003677">
    <property type="term" value="F:DNA binding"/>
    <property type="evidence" value="ECO:0007669"/>
    <property type="project" value="UniProtKB-UniRule"/>
</dbReference>
<dbReference type="AlphaFoldDB" id="A0A147DS88"/>
<dbReference type="InterPro" id="IPR009057">
    <property type="entry name" value="Homeodomain-like_sf"/>
</dbReference>
<dbReference type="SUPFAM" id="SSF46689">
    <property type="entry name" value="Homeodomain-like"/>
    <property type="match status" value="1"/>
</dbReference>
<evidence type="ECO:0000313" key="7">
    <source>
        <dbReference type="Proteomes" id="UP000072763"/>
    </source>
</evidence>
<dbReference type="Proteomes" id="UP000072763">
    <property type="component" value="Unassembled WGS sequence"/>
</dbReference>
<reference evidence="6 7" key="1">
    <citation type="journal article" date="2016" name="Front. Microbiol.">
        <title>Genomic Resource of Rice Seed Associated Bacteria.</title>
        <authorList>
            <person name="Midha S."/>
            <person name="Bansal K."/>
            <person name="Sharma S."/>
            <person name="Kumar N."/>
            <person name="Patil P.P."/>
            <person name="Chaudhry V."/>
            <person name="Patil P.B."/>
        </authorList>
    </citation>
    <scope>NUCLEOTIDE SEQUENCE [LARGE SCALE GENOMIC DNA]</scope>
    <source>
        <strain evidence="6 7">NS359</strain>
    </source>
</reference>
<feature type="domain" description="HTH tetR-type" evidence="5">
    <location>
        <begin position="5"/>
        <end position="65"/>
    </location>
</feature>
<dbReference type="InterPro" id="IPR036271">
    <property type="entry name" value="Tet_transcr_reg_TetR-rel_C_sf"/>
</dbReference>
<keyword evidence="2 4" id="KW-0238">DNA-binding</keyword>
<keyword evidence="3" id="KW-0804">Transcription</keyword>
<dbReference type="Pfam" id="PF00440">
    <property type="entry name" value="TetR_N"/>
    <property type="match status" value="1"/>
</dbReference>
<dbReference type="EMBL" id="LDRC01000022">
    <property type="protein sequence ID" value="KTR52799.1"/>
    <property type="molecule type" value="Genomic_DNA"/>
</dbReference>
<dbReference type="InterPro" id="IPR001647">
    <property type="entry name" value="HTH_TetR"/>
</dbReference>
<evidence type="ECO:0000256" key="4">
    <source>
        <dbReference type="PROSITE-ProRule" id="PRU00335"/>
    </source>
</evidence>
<evidence type="ECO:0000256" key="1">
    <source>
        <dbReference type="ARBA" id="ARBA00023015"/>
    </source>
</evidence>
<organism evidence="6 7">
    <name type="scientific">Curtobacterium oceanosedimentum</name>
    <dbReference type="NCBI Taxonomy" id="465820"/>
    <lineage>
        <taxon>Bacteria</taxon>
        <taxon>Bacillati</taxon>
        <taxon>Actinomycetota</taxon>
        <taxon>Actinomycetes</taxon>
        <taxon>Micrococcales</taxon>
        <taxon>Microbacteriaceae</taxon>
        <taxon>Curtobacterium</taxon>
    </lineage>
</organism>
<dbReference type="PANTHER" id="PTHR47506:SF3">
    <property type="entry name" value="HTH-TYPE TRANSCRIPTIONAL REGULATOR LMRA"/>
    <property type="match status" value="1"/>
</dbReference>
<dbReference type="PANTHER" id="PTHR47506">
    <property type="entry name" value="TRANSCRIPTIONAL REGULATORY PROTEIN"/>
    <property type="match status" value="1"/>
</dbReference>
<comment type="caution">
    <text evidence="6">The sequence shown here is derived from an EMBL/GenBank/DDBJ whole genome shotgun (WGS) entry which is preliminary data.</text>
</comment>
<dbReference type="SUPFAM" id="SSF48498">
    <property type="entry name" value="Tetracyclin repressor-like, C-terminal domain"/>
    <property type="match status" value="1"/>
</dbReference>
<accession>A0A147DS88</accession>
<proteinExistence type="predicted"/>
<evidence type="ECO:0000256" key="3">
    <source>
        <dbReference type="ARBA" id="ARBA00023163"/>
    </source>
</evidence>
<dbReference type="OrthoDB" id="4214267at2"/>
<dbReference type="STRING" id="465820.NS263_00295"/>
<evidence type="ECO:0000313" key="6">
    <source>
        <dbReference type="EMBL" id="KTR52799.1"/>
    </source>
</evidence>